<evidence type="ECO:0000256" key="2">
    <source>
        <dbReference type="SAM" id="Phobius"/>
    </source>
</evidence>
<dbReference type="RefSeq" id="WP_248650579.1">
    <property type="nucleotide sequence ID" value="NZ_CP096659.1"/>
</dbReference>
<keyword evidence="8" id="KW-1185">Reference proteome</keyword>
<dbReference type="NCBIfam" id="TIGR02226">
    <property type="entry name" value="two_anch"/>
    <property type="match status" value="1"/>
</dbReference>
<name>A0A8U0HV71_9EURY</name>
<dbReference type="Proteomes" id="UP000830729">
    <property type="component" value="Chromosome"/>
</dbReference>
<dbReference type="PANTHER" id="PTHR37464:SF1">
    <property type="entry name" value="BLL2463 PROTEIN"/>
    <property type="match status" value="1"/>
</dbReference>
<feature type="domain" description="DUF7408" evidence="6">
    <location>
        <begin position="328"/>
        <end position="502"/>
    </location>
</feature>
<feature type="domain" description="DUF7406" evidence="4">
    <location>
        <begin position="509"/>
        <end position="560"/>
    </location>
</feature>
<feature type="transmembrane region" description="Helical" evidence="2">
    <location>
        <begin position="30"/>
        <end position="51"/>
    </location>
</feature>
<dbReference type="SUPFAM" id="SSF52317">
    <property type="entry name" value="Class I glutamine amidotransferase-like"/>
    <property type="match status" value="1"/>
</dbReference>
<dbReference type="InterPro" id="IPR011933">
    <property type="entry name" value="Double_TM_dom"/>
</dbReference>
<dbReference type="InterPro" id="IPR055831">
    <property type="entry name" value="DUF7408"/>
</dbReference>
<evidence type="ECO:0000259" key="5">
    <source>
        <dbReference type="Pfam" id="PF24156"/>
    </source>
</evidence>
<evidence type="ECO:0000313" key="8">
    <source>
        <dbReference type="Proteomes" id="UP000830729"/>
    </source>
</evidence>
<organism evidence="7 8">
    <name type="scientific">Halorussus limi</name>
    <dbReference type="NCBI Taxonomy" id="2938695"/>
    <lineage>
        <taxon>Archaea</taxon>
        <taxon>Methanobacteriati</taxon>
        <taxon>Methanobacteriota</taxon>
        <taxon>Stenosarchaea group</taxon>
        <taxon>Halobacteria</taxon>
        <taxon>Halobacteriales</taxon>
        <taxon>Haladaptataceae</taxon>
        <taxon>Halorussus</taxon>
    </lineage>
</organism>
<dbReference type="EMBL" id="CP096659">
    <property type="protein sequence ID" value="UPV74534.1"/>
    <property type="molecule type" value="Genomic_DNA"/>
</dbReference>
<evidence type="ECO:0000256" key="1">
    <source>
        <dbReference type="SAM" id="MobiDB-lite"/>
    </source>
</evidence>
<keyword evidence="2" id="KW-1133">Transmembrane helix</keyword>
<dbReference type="PANTHER" id="PTHR37464">
    <property type="entry name" value="BLL2463 PROTEIN"/>
    <property type="match status" value="1"/>
</dbReference>
<keyword evidence="2" id="KW-0812">Transmembrane</keyword>
<evidence type="ECO:0000259" key="3">
    <source>
        <dbReference type="Pfam" id="PF07584"/>
    </source>
</evidence>
<proteinExistence type="predicted"/>
<feature type="region of interest" description="Disordered" evidence="1">
    <location>
        <begin position="568"/>
        <end position="590"/>
    </location>
</feature>
<accession>A0A8U0HV71</accession>
<dbReference type="AlphaFoldDB" id="A0A8U0HV71"/>
<protein>
    <submittedName>
        <fullName evidence="7">BatA and WFA domain-containing protein</fullName>
    </submittedName>
</protein>
<dbReference type="Gene3D" id="3.40.50.880">
    <property type="match status" value="1"/>
</dbReference>
<dbReference type="InterPro" id="IPR029062">
    <property type="entry name" value="Class_I_gatase-like"/>
</dbReference>
<evidence type="ECO:0000259" key="4">
    <source>
        <dbReference type="Pfam" id="PF24155"/>
    </source>
</evidence>
<evidence type="ECO:0000313" key="7">
    <source>
        <dbReference type="EMBL" id="UPV74534.1"/>
    </source>
</evidence>
<dbReference type="KEGG" id="halx:M0R89_00345"/>
<keyword evidence="2" id="KW-0472">Membrane</keyword>
<feature type="transmembrane region" description="Helical" evidence="2">
    <location>
        <begin position="85"/>
        <end position="107"/>
    </location>
</feature>
<gene>
    <name evidence="7" type="ORF">M0R89_00345</name>
</gene>
<dbReference type="GeneID" id="72183602"/>
<sequence>MSSVESIPSAVLGVGPLSTVPGLESLSSVFLRPLGLAALAAAIPVVLLYLLKPDPERIAFPAVEFLVGDRKTSRRHPALRRLQRSALLAIQLLAVLAVAVSLAAPYVPVSESRTVSETVVVVDATASMATQSGGTARFDRAISAAKDAATEETSVVVAGAETAVVTRRAPPATVETALDGLSVSDAPGDLRGAIDRAAAVAGDDARIVVVSDLASGEWRSAVASARARGYAVTLRQFTRGGSANVGVVDYSFADGTASVRVKNFGDASATRKVSLGDAAESVTLAPGEVATAQLPVPAGGGTLRLSPGDSFPTDDRLAVAAPSEPTMDVLVVTNDPNRRLITALRVIRGTSVTVKNPPASVSRSYDLVVFSAVEPGRLLDGTLQVARETLAAGGGVVIQAQSNLSGVGYGGLLPVAPNGTVSDPAVRQPNSTGLTADVTFPAPKTAVRADLRAGKTHLRTANGTPLLTTAPFDAGEVFYYGYPSEGSSFAHNYRYPVFWKRVVHDLTGRRSLSAMNPETGTARSLGRNATVETPAGTRETNVLTFRRAGFYEVGGDRYGASLASASESNVSAPSVGGEGASDRSADTETTTVPRRLTPFVAGIAVLFVLSELAFLRYRGDI</sequence>
<dbReference type="Pfam" id="PF24155">
    <property type="entry name" value="DUF7406"/>
    <property type="match status" value="1"/>
</dbReference>
<reference evidence="7 8" key="1">
    <citation type="submission" date="2022-04" db="EMBL/GenBank/DDBJ databases">
        <title>Diverse halophilic archaea isolated from saline environments.</title>
        <authorList>
            <person name="Cui H.-L."/>
        </authorList>
    </citation>
    <scope>NUCLEOTIDE SEQUENCE [LARGE SCALE GENOMIC DNA]</scope>
    <source>
        <strain evidence="7 8">XZYJT49</strain>
    </source>
</reference>
<evidence type="ECO:0000259" key="6">
    <source>
        <dbReference type="Pfam" id="PF24157"/>
    </source>
</evidence>
<dbReference type="Pfam" id="PF24156">
    <property type="entry name" value="DUF7407"/>
    <property type="match status" value="1"/>
</dbReference>
<dbReference type="Pfam" id="PF07584">
    <property type="entry name" value="BatA"/>
    <property type="match status" value="1"/>
</dbReference>
<dbReference type="InterPro" id="IPR055829">
    <property type="entry name" value="DUF7406"/>
</dbReference>
<dbReference type="InterPro" id="IPR055830">
    <property type="entry name" value="DUF7407"/>
</dbReference>
<feature type="domain" description="DUF7407" evidence="5">
    <location>
        <begin position="245"/>
        <end position="317"/>
    </location>
</feature>
<feature type="domain" description="Aerotolerance regulator N-terminal" evidence="3">
    <location>
        <begin position="29"/>
        <end position="105"/>
    </location>
</feature>
<dbReference type="Pfam" id="PF24157">
    <property type="entry name" value="DUF7408"/>
    <property type="match status" value="1"/>
</dbReference>
<dbReference type="InterPro" id="IPR024163">
    <property type="entry name" value="Aerotolerance_reg_N"/>
</dbReference>